<dbReference type="InterPro" id="IPR022742">
    <property type="entry name" value="Hydrolase_4"/>
</dbReference>
<dbReference type="eggNOG" id="COG2267">
    <property type="taxonomic scope" value="Bacteria"/>
</dbReference>
<dbReference type="GO" id="GO:0016787">
    <property type="term" value="F:hydrolase activity"/>
    <property type="evidence" value="ECO:0007669"/>
    <property type="project" value="UniProtKB-KW"/>
</dbReference>
<dbReference type="STRING" id="728.VY92_02995"/>
<reference evidence="1 2" key="1">
    <citation type="submission" date="2018-11" db="EMBL/GenBank/DDBJ databases">
        <title>Sequencing Av. paragallinarum serogroups.</title>
        <authorList>
            <person name="Hellmuth J.E."/>
            <person name="Boucher C.E."/>
            <person name="Cason E.D."/>
        </authorList>
    </citation>
    <scope>NUCLEOTIDE SEQUENCE [LARGE SCALE GENOMIC DNA]</scope>
    <source>
        <strain evidence="1 2">SA-3</strain>
    </source>
</reference>
<dbReference type="RefSeq" id="WP_035686376.1">
    <property type="nucleotide sequence ID" value="NZ_CP034110.1"/>
</dbReference>
<dbReference type="KEGG" id="apag:EIA51_10940"/>
<evidence type="ECO:0000313" key="1">
    <source>
        <dbReference type="EMBL" id="RZN60022.1"/>
    </source>
</evidence>
<organism evidence="1 2">
    <name type="scientific">Avibacterium paragallinarum</name>
    <name type="common">Haemophilus gallinarum</name>
    <dbReference type="NCBI Taxonomy" id="728"/>
    <lineage>
        <taxon>Bacteria</taxon>
        <taxon>Pseudomonadati</taxon>
        <taxon>Pseudomonadota</taxon>
        <taxon>Gammaproteobacteria</taxon>
        <taxon>Pasteurellales</taxon>
        <taxon>Pasteurellaceae</taxon>
        <taxon>Avibacterium</taxon>
    </lineage>
</organism>
<dbReference type="Pfam" id="PF12146">
    <property type="entry name" value="Hydrolase_4"/>
    <property type="match status" value="1"/>
</dbReference>
<dbReference type="Proteomes" id="UP000294229">
    <property type="component" value="Unassembled WGS sequence"/>
</dbReference>
<dbReference type="AlphaFoldDB" id="A0A0F5EV58"/>
<accession>A0A0F5EV58</accession>
<dbReference type="InterPro" id="IPR051044">
    <property type="entry name" value="MAG_DAG_Lipase"/>
</dbReference>
<dbReference type="SUPFAM" id="SSF53474">
    <property type="entry name" value="alpha/beta-Hydrolases"/>
    <property type="match status" value="1"/>
</dbReference>
<evidence type="ECO:0000313" key="2">
    <source>
        <dbReference type="Proteomes" id="UP000294229"/>
    </source>
</evidence>
<dbReference type="PANTHER" id="PTHR11614">
    <property type="entry name" value="PHOSPHOLIPASE-RELATED"/>
    <property type="match status" value="1"/>
</dbReference>
<gene>
    <name evidence="1" type="ORF">EIG79_04795</name>
</gene>
<comment type="caution">
    <text evidence="1">The sequence shown here is derived from an EMBL/GenBank/DDBJ whole genome shotgun (WGS) entry which is preliminary data.</text>
</comment>
<dbReference type="Gene3D" id="3.40.50.1820">
    <property type="entry name" value="alpha/beta hydrolase"/>
    <property type="match status" value="1"/>
</dbReference>
<name>A0A0F5EV58_AVIPA</name>
<dbReference type="EMBL" id="RQXS01000015">
    <property type="protein sequence ID" value="RZN60022.1"/>
    <property type="molecule type" value="Genomic_DNA"/>
</dbReference>
<keyword evidence="1" id="KW-0378">Hydrolase</keyword>
<dbReference type="GeneID" id="66256935"/>
<dbReference type="OrthoDB" id="9788260at2"/>
<proteinExistence type="predicted"/>
<protein>
    <submittedName>
        <fullName evidence="1">Alpha/beta hydrolase</fullName>
    </submittedName>
</protein>
<sequence length="327" mass="38174">MQNCHPHREPHFCRFALQQLMPFVDQFPIQYLTGKQGCQIAYRHFVHQQSAVKKLLILVNGRAENILKWSELAYDFYQWGYDVLLFDHRGQGYSQRLLADKDKGYIDEFRFYCEDMDAVIKQITHHYAYSQQYLLAHSLGSLISAYYLANYDHHIQRAVLSSPFFGLPTKHLLRDELIISLMMLFGQGQRYVFGKAPYKPANLQHNELSFCKTRMKWMNRINRYFPELSLGGPTFRWVHLCLTAIKGLEKILPRIEIPVLVLQAGKEKIVANDRLEKLVSCLPQGQLITLENAKHEILFERDPLRTQALEMINAFISQPATTARPTR</sequence>
<dbReference type="InterPro" id="IPR029058">
    <property type="entry name" value="AB_hydrolase_fold"/>
</dbReference>